<dbReference type="InterPro" id="IPR036968">
    <property type="entry name" value="Enolpyruvate_Tfrase_sf"/>
</dbReference>
<sequence>MGAGITGKDDANFAPLTIRGGKLKAINYVSPVASAQVKSSILFAGLYADGSTSVREPFKSRDHTERMLTLFGADILAEGLRVSIGDNRTLSGRDISIPGDISSGSFFIVAALVFSGSELTIRNVGFNRTRTGIIDVLERMGGTIEVKNMTEDGEPACDLTIRGSTLKATTVTEEEIPRIIDELPLLMTAAVFAKGKTVIKGAGELRVKETDRINSMLDNLRRMGAVVSCKDDGVAIEGTGVIHGAELTSFGDHRTVMALAIAAL</sequence>
<evidence type="ECO:0000313" key="3">
    <source>
        <dbReference type="EMBL" id="GAF73316.1"/>
    </source>
</evidence>
<keyword evidence="1" id="KW-0808">Transferase</keyword>
<dbReference type="SUPFAM" id="SSF55205">
    <property type="entry name" value="EPT/RTPC-like"/>
    <property type="match status" value="1"/>
</dbReference>
<dbReference type="PANTHER" id="PTHR21090:SF5">
    <property type="entry name" value="PENTAFUNCTIONAL AROM POLYPEPTIDE"/>
    <property type="match status" value="1"/>
</dbReference>
<dbReference type="InterPro" id="IPR013792">
    <property type="entry name" value="RNA3'P_cycl/enolpyr_Trfase_a/b"/>
</dbReference>
<dbReference type="PANTHER" id="PTHR21090">
    <property type="entry name" value="AROM/DEHYDROQUINATE SYNTHASE"/>
    <property type="match status" value="1"/>
</dbReference>
<dbReference type="EMBL" id="BARS01004120">
    <property type="protein sequence ID" value="GAF73316.1"/>
    <property type="molecule type" value="Genomic_DNA"/>
</dbReference>
<dbReference type="PROSITE" id="PS00885">
    <property type="entry name" value="EPSP_SYNTHASE_2"/>
    <property type="match status" value="1"/>
</dbReference>
<dbReference type="GO" id="GO:0009423">
    <property type="term" value="P:chorismate biosynthetic process"/>
    <property type="evidence" value="ECO:0007669"/>
    <property type="project" value="TreeGrafter"/>
</dbReference>
<dbReference type="GO" id="GO:0003866">
    <property type="term" value="F:3-phosphoshikimate 1-carboxyvinyltransferase activity"/>
    <property type="evidence" value="ECO:0007669"/>
    <property type="project" value="TreeGrafter"/>
</dbReference>
<comment type="caution">
    <text evidence="3">The sequence shown here is derived from an EMBL/GenBank/DDBJ whole genome shotgun (WGS) entry which is preliminary data.</text>
</comment>
<dbReference type="Gene3D" id="3.65.10.10">
    <property type="entry name" value="Enolpyruvate transferase domain"/>
    <property type="match status" value="2"/>
</dbReference>
<gene>
    <name evidence="3" type="ORF">S01H1_08030</name>
</gene>
<proteinExistence type="predicted"/>
<protein>
    <recommendedName>
        <fullName evidence="2">Enolpyruvate transferase domain-containing protein</fullName>
    </recommendedName>
</protein>
<dbReference type="InterPro" id="IPR001986">
    <property type="entry name" value="Enolpyruvate_Tfrase_dom"/>
</dbReference>
<organism evidence="3">
    <name type="scientific">marine sediment metagenome</name>
    <dbReference type="NCBI Taxonomy" id="412755"/>
    <lineage>
        <taxon>unclassified sequences</taxon>
        <taxon>metagenomes</taxon>
        <taxon>ecological metagenomes</taxon>
    </lineage>
</organism>
<feature type="domain" description="Enolpyruvate transferase" evidence="2">
    <location>
        <begin position="1"/>
        <end position="264"/>
    </location>
</feature>
<feature type="non-terminal residue" evidence="3">
    <location>
        <position position="264"/>
    </location>
</feature>
<evidence type="ECO:0000256" key="1">
    <source>
        <dbReference type="ARBA" id="ARBA00022679"/>
    </source>
</evidence>
<accession>X0SDV1</accession>
<name>X0SDV1_9ZZZZ</name>
<dbReference type="AlphaFoldDB" id="X0SDV1"/>
<reference evidence="3" key="1">
    <citation type="journal article" date="2014" name="Front. Microbiol.">
        <title>High frequency of phylogenetically diverse reductive dehalogenase-homologous genes in deep subseafloor sedimentary metagenomes.</title>
        <authorList>
            <person name="Kawai M."/>
            <person name="Futagami T."/>
            <person name="Toyoda A."/>
            <person name="Takaki Y."/>
            <person name="Nishi S."/>
            <person name="Hori S."/>
            <person name="Arai W."/>
            <person name="Tsubouchi T."/>
            <person name="Morono Y."/>
            <person name="Uchiyama I."/>
            <person name="Ito T."/>
            <person name="Fujiyama A."/>
            <person name="Inagaki F."/>
            <person name="Takami H."/>
        </authorList>
    </citation>
    <scope>NUCLEOTIDE SEQUENCE</scope>
    <source>
        <strain evidence="3">Expedition CK06-06</strain>
    </source>
</reference>
<dbReference type="InterPro" id="IPR023193">
    <property type="entry name" value="EPSP_synthase_CS"/>
</dbReference>
<dbReference type="Pfam" id="PF00275">
    <property type="entry name" value="EPSP_synthase"/>
    <property type="match status" value="1"/>
</dbReference>
<evidence type="ECO:0000259" key="2">
    <source>
        <dbReference type="Pfam" id="PF00275"/>
    </source>
</evidence>